<dbReference type="eggNOG" id="KOG0012">
    <property type="taxonomic scope" value="Eukaryota"/>
</dbReference>
<feature type="transmembrane region" description="Helical" evidence="8">
    <location>
        <begin position="153"/>
        <end position="175"/>
    </location>
</feature>
<dbReference type="GO" id="GO:0005789">
    <property type="term" value="C:endoplasmic reticulum membrane"/>
    <property type="evidence" value="ECO:0007669"/>
    <property type="project" value="UniProtKB-SubCell"/>
</dbReference>
<evidence type="ECO:0000256" key="7">
    <source>
        <dbReference type="PROSITE-ProRule" id="PRU01087"/>
    </source>
</evidence>
<dbReference type="InParanoid" id="S8EDF7"/>
<dbReference type="InterPro" id="IPR033118">
    <property type="entry name" value="EXPERA"/>
</dbReference>
<evidence type="ECO:0000259" key="9">
    <source>
        <dbReference type="PROSITE" id="PS51751"/>
    </source>
</evidence>
<keyword evidence="11" id="KW-1185">Reference proteome</keyword>
<protein>
    <recommendedName>
        <fullName evidence="9">EXPERA domain-containing protein</fullName>
    </recommendedName>
</protein>
<evidence type="ECO:0000256" key="2">
    <source>
        <dbReference type="ARBA" id="ARBA00009096"/>
    </source>
</evidence>
<evidence type="ECO:0000256" key="6">
    <source>
        <dbReference type="ARBA" id="ARBA00023136"/>
    </source>
</evidence>
<dbReference type="PANTHER" id="PTHR31204">
    <property type="entry name" value="SIGMA INTRACELLULAR RECEPTOR 2"/>
    <property type="match status" value="1"/>
</dbReference>
<dbReference type="FunCoup" id="S8EDF7">
    <property type="interactions" value="125"/>
</dbReference>
<evidence type="ECO:0000256" key="8">
    <source>
        <dbReference type="SAM" id="Phobius"/>
    </source>
</evidence>
<evidence type="ECO:0000256" key="3">
    <source>
        <dbReference type="ARBA" id="ARBA00022692"/>
    </source>
</evidence>
<feature type="transmembrane region" description="Helical" evidence="8">
    <location>
        <begin position="76"/>
        <end position="95"/>
    </location>
</feature>
<keyword evidence="3 7" id="KW-0812">Transmembrane</keyword>
<gene>
    <name evidence="10" type="ORF">FOMPIDRAFT_1161861</name>
</gene>
<feature type="transmembrane region" description="Helical" evidence="8">
    <location>
        <begin position="107"/>
        <end position="133"/>
    </location>
</feature>
<feature type="transmembrane region" description="Helical" evidence="8">
    <location>
        <begin position="12"/>
        <end position="35"/>
    </location>
</feature>
<dbReference type="PIRSF" id="PIRSF031032">
    <property type="entry name" value="TMP_97_prd"/>
    <property type="match status" value="1"/>
</dbReference>
<keyword evidence="6 7" id="KW-0472">Membrane</keyword>
<dbReference type="Pfam" id="PF05241">
    <property type="entry name" value="EBP"/>
    <property type="match status" value="1"/>
</dbReference>
<comment type="similarity">
    <text evidence="2">Belongs to the TMEM97/sigma-2 receptor family.</text>
</comment>
<dbReference type="OrthoDB" id="433124at2759"/>
<evidence type="ECO:0000256" key="4">
    <source>
        <dbReference type="ARBA" id="ARBA00022824"/>
    </source>
</evidence>
<accession>S8EDF7</accession>
<dbReference type="InterPro" id="IPR016964">
    <property type="entry name" value="Sigma2_recept"/>
</dbReference>
<dbReference type="HOGENOM" id="CLU_086812_3_0_1"/>
<comment type="subcellular location">
    <subcellularLocation>
        <location evidence="1">Endoplasmic reticulum membrane</location>
        <topology evidence="1">Multi-pass membrane protein</topology>
    </subcellularLocation>
</comment>
<organism evidence="10 11">
    <name type="scientific">Fomitopsis schrenkii</name>
    <name type="common">Brown rot fungus</name>
    <dbReference type="NCBI Taxonomy" id="2126942"/>
    <lineage>
        <taxon>Eukaryota</taxon>
        <taxon>Fungi</taxon>
        <taxon>Dikarya</taxon>
        <taxon>Basidiomycota</taxon>
        <taxon>Agaricomycotina</taxon>
        <taxon>Agaricomycetes</taxon>
        <taxon>Polyporales</taxon>
        <taxon>Fomitopsis</taxon>
    </lineage>
</organism>
<dbReference type="STRING" id="743788.S8EDF7"/>
<dbReference type="AlphaFoldDB" id="S8EDF7"/>
<sequence length="194" mass="21634">MARKSLTSRPLDLIYFSFFFMHTFATVVVDLQAIYPPHLIPAPMKAIIDYYLTTYNDPLIGGVMGFFGPAKAESFSWFRTFVIMEAWWQLPVFLLGMRGLYKDSRAIYVLLLTYAASAVTTTLPCLTTILATPVTAVASTNPASISITPDQRFSLLTSYVPFLVVPLLMTIDMGFRVLNLVKAGSAAAERQKRK</sequence>
<dbReference type="InterPro" id="IPR051987">
    <property type="entry name" value="Sigma-2_receptor-like"/>
</dbReference>
<evidence type="ECO:0000256" key="5">
    <source>
        <dbReference type="ARBA" id="ARBA00022989"/>
    </source>
</evidence>
<evidence type="ECO:0000256" key="1">
    <source>
        <dbReference type="ARBA" id="ARBA00004477"/>
    </source>
</evidence>
<evidence type="ECO:0000313" key="11">
    <source>
        <dbReference type="Proteomes" id="UP000015241"/>
    </source>
</evidence>
<dbReference type="Proteomes" id="UP000015241">
    <property type="component" value="Unassembled WGS sequence"/>
</dbReference>
<keyword evidence="4" id="KW-0256">Endoplasmic reticulum</keyword>
<dbReference type="PANTHER" id="PTHR31204:SF1">
    <property type="entry name" value="SIGMA INTRACELLULAR RECEPTOR 2"/>
    <property type="match status" value="1"/>
</dbReference>
<dbReference type="EMBL" id="KE504143">
    <property type="protein sequence ID" value="EPT01234.1"/>
    <property type="molecule type" value="Genomic_DNA"/>
</dbReference>
<dbReference type="PROSITE" id="PS51751">
    <property type="entry name" value="EXPERA"/>
    <property type="match status" value="1"/>
</dbReference>
<name>S8EDF7_FOMSC</name>
<feature type="domain" description="EXPERA" evidence="9">
    <location>
        <begin position="11"/>
        <end position="170"/>
    </location>
</feature>
<reference evidence="10 11" key="1">
    <citation type="journal article" date="2012" name="Science">
        <title>The Paleozoic origin of enzymatic lignin decomposition reconstructed from 31 fungal genomes.</title>
        <authorList>
            <person name="Floudas D."/>
            <person name="Binder M."/>
            <person name="Riley R."/>
            <person name="Barry K."/>
            <person name="Blanchette R.A."/>
            <person name="Henrissat B."/>
            <person name="Martinez A.T."/>
            <person name="Otillar R."/>
            <person name="Spatafora J.W."/>
            <person name="Yadav J.S."/>
            <person name="Aerts A."/>
            <person name="Benoit I."/>
            <person name="Boyd A."/>
            <person name="Carlson A."/>
            <person name="Copeland A."/>
            <person name="Coutinho P.M."/>
            <person name="de Vries R.P."/>
            <person name="Ferreira P."/>
            <person name="Findley K."/>
            <person name="Foster B."/>
            <person name="Gaskell J."/>
            <person name="Glotzer D."/>
            <person name="Gorecki P."/>
            <person name="Heitman J."/>
            <person name="Hesse C."/>
            <person name="Hori C."/>
            <person name="Igarashi K."/>
            <person name="Jurgens J.A."/>
            <person name="Kallen N."/>
            <person name="Kersten P."/>
            <person name="Kohler A."/>
            <person name="Kuees U."/>
            <person name="Kumar T.K.A."/>
            <person name="Kuo A."/>
            <person name="LaButti K."/>
            <person name="Larrondo L.F."/>
            <person name="Lindquist E."/>
            <person name="Ling A."/>
            <person name="Lombard V."/>
            <person name="Lucas S."/>
            <person name="Lundell T."/>
            <person name="Martin R."/>
            <person name="McLaughlin D.J."/>
            <person name="Morgenstern I."/>
            <person name="Morin E."/>
            <person name="Murat C."/>
            <person name="Nagy L.G."/>
            <person name="Nolan M."/>
            <person name="Ohm R.A."/>
            <person name="Patyshakuliyeva A."/>
            <person name="Rokas A."/>
            <person name="Ruiz-Duenas F.J."/>
            <person name="Sabat G."/>
            <person name="Salamov A."/>
            <person name="Samejima M."/>
            <person name="Schmutz J."/>
            <person name="Slot J.C."/>
            <person name="St John F."/>
            <person name="Stenlid J."/>
            <person name="Sun H."/>
            <person name="Sun S."/>
            <person name="Syed K."/>
            <person name="Tsang A."/>
            <person name="Wiebenga A."/>
            <person name="Young D."/>
            <person name="Pisabarro A."/>
            <person name="Eastwood D.C."/>
            <person name="Martin F."/>
            <person name="Cullen D."/>
            <person name="Grigoriev I.V."/>
            <person name="Hibbett D.S."/>
        </authorList>
    </citation>
    <scope>NUCLEOTIDE SEQUENCE</scope>
    <source>
        <strain evidence="11">FP-58527</strain>
    </source>
</reference>
<evidence type="ECO:0000313" key="10">
    <source>
        <dbReference type="EMBL" id="EPT01234.1"/>
    </source>
</evidence>
<keyword evidence="5 7" id="KW-1133">Transmembrane helix</keyword>
<proteinExistence type="inferred from homology"/>